<dbReference type="EMBL" id="CP001686">
    <property type="protein sequence ID" value="ACV06505.1"/>
    <property type="molecule type" value="Genomic_DNA"/>
</dbReference>
<dbReference type="RefSeq" id="WP_015779450.1">
    <property type="nucleotide sequence ID" value="NC_013169.1"/>
</dbReference>
<feature type="compositionally biased region" description="Low complexity" evidence="1">
    <location>
        <begin position="390"/>
        <end position="409"/>
    </location>
</feature>
<feature type="signal peptide" evidence="2">
    <location>
        <begin position="1"/>
        <end position="19"/>
    </location>
</feature>
<dbReference type="PROSITE" id="PS51257">
    <property type="entry name" value="PROKAR_LIPOPROTEIN"/>
    <property type="match status" value="1"/>
</dbReference>
<dbReference type="KEGG" id="kse:Ksed_14800"/>
<accession>C7NHZ8</accession>
<dbReference type="Proteomes" id="UP000006666">
    <property type="component" value="Chromosome"/>
</dbReference>
<keyword evidence="4" id="KW-1185">Reference proteome</keyword>
<feature type="chain" id="PRO_5002981125" evidence="2">
    <location>
        <begin position="20"/>
        <end position="436"/>
    </location>
</feature>
<reference evidence="3 4" key="1">
    <citation type="journal article" date="2009" name="Stand. Genomic Sci.">
        <title>Complete genome sequence of Kytococcus sedentarius type strain (541).</title>
        <authorList>
            <person name="Sims D."/>
            <person name="Brettin T."/>
            <person name="Detter J.C."/>
            <person name="Han C."/>
            <person name="Lapidus A."/>
            <person name="Copeland A."/>
            <person name="Glavina Del Rio T."/>
            <person name="Nolan M."/>
            <person name="Chen F."/>
            <person name="Lucas S."/>
            <person name="Tice H."/>
            <person name="Cheng J.F."/>
            <person name="Bruce D."/>
            <person name="Goodwin L."/>
            <person name="Pitluck S."/>
            <person name="Ovchinnikova G."/>
            <person name="Pati A."/>
            <person name="Ivanova N."/>
            <person name="Mavrommatis K."/>
            <person name="Chen A."/>
            <person name="Palaniappan K."/>
            <person name="D'haeseleer P."/>
            <person name="Chain P."/>
            <person name="Bristow J."/>
            <person name="Eisen J.A."/>
            <person name="Markowitz V."/>
            <person name="Hugenholtz P."/>
            <person name="Schneider S."/>
            <person name="Goker M."/>
            <person name="Pukall R."/>
            <person name="Kyrpides N.C."/>
            <person name="Klenk H.P."/>
        </authorList>
    </citation>
    <scope>NUCLEOTIDE SEQUENCE [LARGE SCALE GENOMIC DNA]</scope>
    <source>
        <strain evidence="4">ATCC 14392 / DSM 20547 / JCM 11482 / CCUG 33030 / NBRC 15357 / NCTC 11040 / CCM 314 / 541</strain>
    </source>
</reference>
<evidence type="ECO:0000313" key="3">
    <source>
        <dbReference type="EMBL" id="ACV06505.1"/>
    </source>
</evidence>
<protein>
    <submittedName>
        <fullName evidence="3">Uncharacterized protein</fullName>
    </submittedName>
</protein>
<dbReference type="STRING" id="478801.Ksed_14800"/>
<evidence type="ECO:0000256" key="1">
    <source>
        <dbReference type="SAM" id="MobiDB-lite"/>
    </source>
</evidence>
<gene>
    <name evidence="3" type="ordered locus">Ksed_14800</name>
</gene>
<name>C7NHZ8_KYTSD</name>
<sequence length="436" mass="46775">MKRTTLTLLAAMSTTVVLAACSDENTGGGDGGNAKADEDPKAAVLEAFEKTNGAKDISTTMSLDIDQDLIRKAMSSSGTMTAQDQQMVDKVAELLPKSKITVAQHSRDQALAEEKDVKDLDTAMTFHIGEGTVEVRMVEGGMYMRADVDKLGQETGLFTADQLKMQLTGGQSVSADDPTVQFMNKALGGEWVGITPEKMNELAGEDGMSLEDLTQGSTGGADISPEKQAELQQDLKGFMDEHGEFTKDGDNVRVSVPIEQGWDDFAAIVNKSITDPAEKMPNLTEDDKKKIKDDAKGYIDIALDGDQLKTLKVDFSQVVDWVDEAGLDETQKQDFAEAKEQLGDGPLGMTFDYTQGDAPTKPDQFAEIPQELLDASQQSTFNPGAPPQPGTTQPGTEPSAASPSQDSPDGLSEEDMAELDELIAEMEKQQAEASNG</sequence>
<dbReference type="HOGENOM" id="CLU_628194_0_0_11"/>
<feature type="region of interest" description="Disordered" evidence="1">
    <location>
        <begin position="340"/>
        <end position="436"/>
    </location>
</feature>
<evidence type="ECO:0000256" key="2">
    <source>
        <dbReference type="SAM" id="SignalP"/>
    </source>
</evidence>
<proteinExistence type="predicted"/>
<organism evidence="3 4">
    <name type="scientific">Kytococcus sedentarius (strain ATCC 14392 / DSM 20547 / JCM 11482 / CCUG 33030 / NBRC 15357 / NCTC 11040 / CCM 314 / 541)</name>
    <name type="common">Micrococcus sedentarius</name>
    <dbReference type="NCBI Taxonomy" id="478801"/>
    <lineage>
        <taxon>Bacteria</taxon>
        <taxon>Bacillati</taxon>
        <taxon>Actinomycetota</taxon>
        <taxon>Actinomycetes</taxon>
        <taxon>Micrococcales</taxon>
        <taxon>Kytococcaceae</taxon>
        <taxon>Kytococcus</taxon>
    </lineage>
</organism>
<dbReference type="AlphaFoldDB" id="C7NHZ8"/>
<feature type="compositionally biased region" description="Acidic residues" evidence="1">
    <location>
        <begin position="411"/>
        <end position="424"/>
    </location>
</feature>
<keyword evidence="2" id="KW-0732">Signal</keyword>
<evidence type="ECO:0000313" key="4">
    <source>
        <dbReference type="Proteomes" id="UP000006666"/>
    </source>
</evidence>